<feature type="region of interest" description="Disordered" evidence="1">
    <location>
        <begin position="183"/>
        <end position="214"/>
    </location>
</feature>
<reference evidence="2 3" key="1">
    <citation type="submission" date="2024-02" db="EMBL/GenBank/DDBJ databases">
        <title>Discinaceae phylogenomics.</title>
        <authorList>
            <person name="Dirks A.C."/>
            <person name="James T.Y."/>
        </authorList>
    </citation>
    <scope>NUCLEOTIDE SEQUENCE [LARGE SCALE GENOMIC DNA]</scope>
    <source>
        <strain evidence="2 3">ACD0624</strain>
    </source>
</reference>
<comment type="caution">
    <text evidence="2">The sequence shown here is derived from an EMBL/GenBank/DDBJ whole genome shotgun (WGS) entry which is preliminary data.</text>
</comment>
<accession>A0ABR3GT35</accession>
<evidence type="ECO:0000313" key="3">
    <source>
        <dbReference type="Proteomes" id="UP001447188"/>
    </source>
</evidence>
<proteinExistence type="predicted"/>
<dbReference type="EMBL" id="JBBBZM010000014">
    <property type="protein sequence ID" value="KAL0639088.1"/>
    <property type="molecule type" value="Genomic_DNA"/>
</dbReference>
<sequence>MAQRSATARAKLGKLSVPSAPSASSHRGLSRRLSFSFSNPFSTPGESSSTSKRHRYLPSHGNVLSTSSIKILLPDAGESLDSLTPVPSSVSEALRVLQVEHTAVLAQNAELRALLAAEREYSAKLVRYQQKHHESEGRTNPEKGNLNSAFYRDLKDEKGNSLIPPGIAVLETAVMLPPNELMNGERVRDKDSGKKAEISGDEMKEMEMREKAEKEADEINWKIQYARSFQSQRA</sequence>
<gene>
    <name evidence="2" type="ORF">Q9L58_001768</name>
</gene>
<keyword evidence="3" id="KW-1185">Reference proteome</keyword>
<evidence type="ECO:0000256" key="1">
    <source>
        <dbReference type="SAM" id="MobiDB-lite"/>
    </source>
</evidence>
<protein>
    <submittedName>
        <fullName evidence="2">Uncharacterized protein</fullName>
    </submittedName>
</protein>
<organism evidence="2 3">
    <name type="scientific">Discina gigas</name>
    <dbReference type="NCBI Taxonomy" id="1032678"/>
    <lineage>
        <taxon>Eukaryota</taxon>
        <taxon>Fungi</taxon>
        <taxon>Dikarya</taxon>
        <taxon>Ascomycota</taxon>
        <taxon>Pezizomycotina</taxon>
        <taxon>Pezizomycetes</taxon>
        <taxon>Pezizales</taxon>
        <taxon>Discinaceae</taxon>
        <taxon>Discina</taxon>
    </lineage>
</organism>
<name>A0ABR3GT35_9PEZI</name>
<feature type="region of interest" description="Disordered" evidence="1">
    <location>
        <begin position="1"/>
        <end position="58"/>
    </location>
</feature>
<evidence type="ECO:0000313" key="2">
    <source>
        <dbReference type="EMBL" id="KAL0639088.1"/>
    </source>
</evidence>
<feature type="compositionally biased region" description="Low complexity" evidence="1">
    <location>
        <begin position="22"/>
        <end position="42"/>
    </location>
</feature>
<dbReference type="Proteomes" id="UP001447188">
    <property type="component" value="Unassembled WGS sequence"/>
</dbReference>